<dbReference type="OrthoDB" id="5457012at2"/>
<protein>
    <submittedName>
        <fullName evidence="3">2,5-dichloro-2,5-cyclohexadiene-1,4-diol dehydrogenase</fullName>
    </submittedName>
</protein>
<keyword evidence="4" id="KW-1185">Reference proteome</keyword>
<dbReference type="InterPro" id="IPR002347">
    <property type="entry name" value="SDR_fam"/>
</dbReference>
<organism evidence="3 4">
    <name type="scientific">Novosphingobium fuchskuhlense</name>
    <dbReference type="NCBI Taxonomy" id="1117702"/>
    <lineage>
        <taxon>Bacteria</taxon>
        <taxon>Pseudomonadati</taxon>
        <taxon>Pseudomonadota</taxon>
        <taxon>Alphaproteobacteria</taxon>
        <taxon>Sphingomonadales</taxon>
        <taxon>Sphingomonadaceae</taxon>
        <taxon>Novosphingobium</taxon>
    </lineage>
</organism>
<dbReference type="STRING" id="1117702.AQZ52_09910"/>
<evidence type="ECO:0000256" key="1">
    <source>
        <dbReference type="ARBA" id="ARBA00006484"/>
    </source>
</evidence>
<dbReference type="Gene3D" id="3.40.50.720">
    <property type="entry name" value="NAD(P)-binding Rossmann-like Domain"/>
    <property type="match status" value="1"/>
</dbReference>
<dbReference type="GO" id="GO:0016491">
    <property type="term" value="F:oxidoreductase activity"/>
    <property type="evidence" value="ECO:0007669"/>
    <property type="project" value="UniProtKB-KW"/>
</dbReference>
<keyword evidence="2" id="KW-0560">Oxidoreductase</keyword>
<evidence type="ECO:0000256" key="2">
    <source>
        <dbReference type="ARBA" id="ARBA00023002"/>
    </source>
</evidence>
<dbReference type="PRINTS" id="PR00080">
    <property type="entry name" value="SDRFAMILY"/>
</dbReference>
<name>A0A124JUA2_9SPHN</name>
<dbReference type="PANTHER" id="PTHR24321:SF15">
    <property type="entry name" value="OXIDOREDUCTASE UCPA"/>
    <property type="match status" value="1"/>
</dbReference>
<dbReference type="InterPro" id="IPR036291">
    <property type="entry name" value="NAD(P)-bd_dom_sf"/>
</dbReference>
<dbReference type="SUPFAM" id="SSF51735">
    <property type="entry name" value="NAD(P)-binding Rossmann-fold domains"/>
    <property type="match status" value="1"/>
</dbReference>
<gene>
    <name evidence="3" type="ORF">AQZ52_09910</name>
</gene>
<sequence>MSGRLEGKVALISGGASGLGEAQALLYAREGARVMIGDLQEVLGASVVARIRGEGGEAAFTRLDVTELASWQAAVALSVATYGKLTTLVNNAGIFHPGGIIDESPEGWAKMVAVNQTGVFYGMKAGAPELVKAGTGSAIVNISSLYGLIGSPGAISYHASKAAVRVMGKGAALEFVKQGVRVNTIFPGQIRTPILGDITPEQDAAIKASIPMGIVGDPMDVAHASLFLASDEARYITGAELWVDGGWYAGC</sequence>
<evidence type="ECO:0000313" key="4">
    <source>
        <dbReference type="Proteomes" id="UP000058012"/>
    </source>
</evidence>
<dbReference type="EMBL" id="LLZS01000007">
    <property type="protein sequence ID" value="KUR71013.1"/>
    <property type="molecule type" value="Genomic_DNA"/>
</dbReference>
<dbReference type="Proteomes" id="UP000058012">
    <property type="component" value="Unassembled WGS sequence"/>
</dbReference>
<proteinExistence type="inferred from homology"/>
<dbReference type="AlphaFoldDB" id="A0A124JUA2"/>
<comment type="similarity">
    <text evidence="1">Belongs to the short-chain dehydrogenases/reductases (SDR) family.</text>
</comment>
<dbReference type="PRINTS" id="PR00081">
    <property type="entry name" value="GDHRDH"/>
</dbReference>
<dbReference type="RefSeq" id="WP_067909904.1">
    <property type="nucleotide sequence ID" value="NZ_KQ954245.1"/>
</dbReference>
<dbReference type="FunFam" id="3.40.50.720:FF:000084">
    <property type="entry name" value="Short-chain dehydrogenase reductase"/>
    <property type="match status" value="1"/>
</dbReference>
<accession>A0A124JUA2</accession>
<dbReference type="PANTHER" id="PTHR24321">
    <property type="entry name" value="DEHYDROGENASES, SHORT CHAIN"/>
    <property type="match status" value="1"/>
</dbReference>
<reference evidence="3 4" key="1">
    <citation type="submission" date="2015-10" db="EMBL/GenBank/DDBJ databases">
        <title>Draft genome sequence of Novosphingobium fuchskuhlense DSM 25065 isolated from a surface water sample of the southwest basin of Lake Grosse Fuchskuhle.</title>
        <authorList>
            <person name="Ruckert C."/>
            <person name="Winkler A."/>
            <person name="Glaeser J."/>
            <person name="Grossart H.-P."/>
            <person name="Kalinowski J."/>
            <person name="Glaeser S."/>
        </authorList>
    </citation>
    <scope>NUCLEOTIDE SEQUENCE [LARGE SCALE GENOMIC DNA]</scope>
    <source>
        <strain evidence="3 4">FNE08-7</strain>
    </source>
</reference>
<comment type="caution">
    <text evidence="3">The sequence shown here is derived from an EMBL/GenBank/DDBJ whole genome shotgun (WGS) entry which is preliminary data.</text>
</comment>
<dbReference type="Pfam" id="PF13561">
    <property type="entry name" value="adh_short_C2"/>
    <property type="match status" value="1"/>
</dbReference>
<evidence type="ECO:0000313" key="3">
    <source>
        <dbReference type="EMBL" id="KUR71013.1"/>
    </source>
</evidence>